<dbReference type="InParanoid" id="A0A4R6QGS4"/>
<evidence type="ECO:0000259" key="1">
    <source>
        <dbReference type="Pfam" id="PF13924"/>
    </source>
</evidence>
<gene>
    <name evidence="2" type="ORF">DES47_11156</name>
</gene>
<dbReference type="RefSeq" id="WP_133703486.1">
    <property type="nucleotide sequence ID" value="NZ_SNXS01000011.1"/>
</dbReference>
<reference evidence="2 3" key="1">
    <citation type="submission" date="2019-03" db="EMBL/GenBank/DDBJ databases">
        <title>Genomic Encyclopedia of Type Strains, Phase IV (KMG-IV): sequencing the most valuable type-strain genomes for metagenomic binning, comparative biology and taxonomic classification.</title>
        <authorList>
            <person name="Goeker M."/>
        </authorList>
    </citation>
    <scope>NUCLEOTIDE SEQUENCE [LARGE SCALE GENOMIC DNA]</scope>
    <source>
        <strain evidence="2 3">DSM 16998</strain>
    </source>
</reference>
<dbReference type="InterPro" id="IPR024311">
    <property type="entry name" value="Lipocalin-like"/>
</dbReference>
<keyword evidence="3" id="KW-1185">Reference proteome</keyword>
<proteinExistence type="predicted"/>
<dbReference type="Proteomes" id="UP000295361">
    <property type="component" value="Unassembled WGS sequence"/>
</dbReference>
<dbReference type="OrthoDB" id="118834at2"/>
<accession>A0A4R6QGS4</accession>
<feature type="domain" description="Lipocalin-like" evidence="1">
    <location>
        <begin position="9"/>
        <end position="148"/>
    </location>
</feature>
<dbReference type="Pfam" id="PF13924">
    <property type="entry name" value="Lipocalin_5"/>
    <property type="match status" value="1"/>
</dbReference>
<sequence length="150" mass="16588">MNENNVLLGTWQLLSWEIAHADGRPPSLPFGADATGLIVYSSDGWMNACIATAGRPPLSSVSVRQAPEAERIAAFESFFQYAGRYQLQRGEQGLQVVHQVTHSLNPNFVGSQQVRDVNFDAQGVLTLSASEALPDGQMRHHRLRWRRATS</sequence>
<organism evidence="2 3">
    <name type="scientific">Roseateles toxinivorans</name>
    <dbReference type="NCBI Taxonomy" id="270368"/>
    <lineage>
        <taxon>Bacteria</taxon>
        <taxon>Pseudomonadati</taxon>
        <taxon>Pseudomonadota</taxon>
        <taxon>Betaproteobacteria</taxon>
        <taxon>Burkholderiales</taxon>
        <taxon>Sphaerotilaceae</taxon>
        <taxon>Roseateles</taxon>
    </lineage>
</organism>
<dbReference type="AlphaFoldDB" id="A0A4R6QGS4"/>
<comment type="caution">
    <text evidence="2">The sequence shown here is derived from an EMBL/GenBank/DDBJ whole genome shotgun (WGS) entry which is preliminary data.</text>
</comment>
<evidence type="ECO:0000313" key="3">
    <source>
        <dbReference type="Proteomes" id="UP000295361"/>
    </source>
</evidence>
<protein>
    <submittedName>
        <fullName evidence="2">Lipocalin-like protein</fullName>
    </submittedName>
</protein>
<evidence type="ECO:0000313" key="2">
    <source>
        <dbReference type="EMBL" id="TDP61639.1"/>
    </source>
</evidence>
<name>A0A4R6QGS4_9BURK</name>
<dbReference type="EMBL" id="SNXS01000011">
    <property type="protein sequence ID" value="TDP61639.1"/>
    <property type="molecule type" value="Genomic_DNA"/>
</dbReference>